<organism evidence="1 2">
    <name type="scientific">Serendipita vermifera MAFF 305830</name>
    <dbReference type="NCBI Taxonomy" id="933852"/>
    <lineage>
        <taxon>Eukaryota</taxon>
        <taxon>Fungi</taxon>
        <taxon>Dikarya</taxon>
        <taxon>Basidiomycota</taxon>
        <taxon>Agaricomycotina</taxon>
        <taxon>Agaricomycetes</taxon>
        <taxon>Sebacinales</taxon>
        <taxon>Serendipitaceae</taxon>
        <taxon>Serendipita</taxon>
    </lineage>
</organism>
<reference evidence="1 2" key="1">
    <citation type="submission" date="2014-04" db="EMBL/GenBank/DDBJ databases">
        <authorList>
            <consortium name="DOE Joint Genome Institute"/>
            <person name="Kuo A."/>
            <person name="Zuccaro A."/>
            <person name="Kohler A."/>
            <person name="Nagy L.G."/>
            <person name="Floudas D."/>
            <person name="Copeland A."/>
            <person name="Barry K.W."/>
            <person name="Cichocki N."/>
            <person name="Veneault-Fourrey C."/>
            <person name="LaButti K."/>
            <person name="Lindquist E.A."/>
            <person name="Lipzen A."/>
            <person name="Lundell T."/>
            <person name="Morin E."/>
            <person name="Murat C."/>
            <person name="Sun H."/>
            <person name="Tunlid A."/>
            <person name="Henrissat B."/>
            <person name="Grigoriev I.V."/>
            <person name="Hibbett D.S."/>
            <person name="Martin F."/>
            <person name="Nordberg H.P."/>
            <person name="Cantor M.N."/>
            <person name="Hua S.X."/>
        </authorList>
    </citation>
    <scope>NUCLEOTIDE SEQUENCE [LARGE SCALE GENOMIC DNA]</scope>
    <source>
        <strain evidence="1 2">MAFF 305830</strain>
    </source>
</reference>
<name>A0A0C3BD00_SERVB</name>
<dbReference type="HOGENOM" id="CLU_039336_0_0_1"/>
<evidence type="ECO:0000313" key="2">
    <source>
        <dbReference type="Proteomes" id="UP000054097"/>
    </source>
</evidence>
<dbReference type="STRING" id="933852.A0A0C3BD00"/>
<reference evidence="2" key="2">
    <citation type="submission" date="2015-01" db="EMBL/GenBank/DDBJ databases">
        <title>Evolutionary Origins and Diversification of the Mycorrhizal Mutualists.</title>
        <authorList>
            <consortium name="DOE Joint Genome Institute"/>
            <consortium name="Mycorrhizal Genomics Consortium"/>
            <person name="Kohler A."/>
            <person name="Kuo A."/>
            <person name="Nagy L.G."/>
            <person name="Floudas D."/>
            <person name="Copeland A."/>
            <person name="Barry K.W."/>
            <person name="Cichocki N."/>
            <person name="Veneault-Fourrey C."/>
            <person name="LaButti K."/>
            <person name="Lindquist E.A."/>
            <person name="Lipzen A."/>
            <person name="Lundell T."/>
            <person name="Morin E."/>
            <person name="Murat C."/>
            <person name="Riley R."/>
            <person name="Ohm R."/>
            <person name="Sun H."/>
            <person name="Tunlid A."/>
            <person name="Henrissat B."/>
            <person name="Grigoriev I.V."/>
            <person name="Hibbett D.S."/>
            <person name="Martin F."/>
        </authorList>
    </citation>
    <scope>NUCLEOTIDE SEQUENCE [LARGE SCALE GENOMIC DNA]</scope>
    <source>
        <strain evidence="2">MAFF 305830</strain>
    </source>
</reference>
<evidence type="ECO:0008006" key="3">
    <source>
        <dbReference type="Google" id="ProtNLM"/>
    </source>
</evidence>
<proteinExistence type="predicted"/>
<gene>
    <name evidence="1" type="ORF">M408DRAFT_23096</name>
</gene>
<dbReference type="AlphaFoldDB" id="A0A0C3BD00"/>
<accession>A0A0C3BD00</accession>
<evidence type="ECO:0000313" key="1">
    <source>
        <dbReference type="EMBL" id="KIM29326.1"/>
    </source>
</evidence>
<dbReference type="OrthoDB" id="2746255at2759"/>
<dbReference type="Proteomes" id="UP000054097">
    <property type="component" value="Unassembled WGS sequence"/>
</dbReference>
<sequence>MSQMTDIYYPTTRDDIIRVKQSIHALQSEFDSAMALIAQTQLRVEEIKKEIELKEALIAPIKLLTFDALSTIFEVSGEVEWSSPLQISGVCRFWRQVVLATPRAWSFVQLQSGTPLKIANLFFDRSGQCPLHINFPKELPYRTLSPIAHRIRCLTVQDFPPDTRDLVFTNLHRVAITHSRHPIPVSFFNCHRFPTLKYLRSNMAVTKDEPSRDTEDTPPPPPLKGWSLWLMQNEAWMGCLHRVQDTLVSLKLLLNSDNHIEQRHSISLPALKSLEIKGYRIYGWPIEIETPRLETYVETLDRDDDSTHPIHRDTKNVTHMRIHNPPPPSTCQRLQKLQLGLDLHRSLPILEEYLSDEKAYPELKTVEIRSFVTQDLLDKALQGMKLAGREVNIVALTEWTPLPDVVIDICGRYMPCA</sequence>
<dbReference type="EMBL" id="KN824289">
    <property type="protein sequence ID" value="KIM29326.1"/>
    <property type="molecule type" value="Genomic_DNA"/>
</dbReference>
<protein>
    <recommendedName>
        <fullName evidence="3">F-box domain-containing protein</fullName>
    </recommendedName>
</protein>
<keyword evidence="2" id="KW-1185">Reference proteome</keyword>